<dbReference type="EMBL" id="JBHSJE010000016">
    <property type="protein sequence ID" value="MFC4983359.1"/>
    <property type="molecule type" value="Genomic_DNA"/>
</dbReference>
<dbReference type="RefSeq" id="WP_033305614.1">
    <property type="nucleotide sequence ID" value="NZ_JBHSJE010000016.1"/>
</dbReference>
<evidence type="ECO:0000313" key="2">
    <source>
        <dbReference type="Proteomes" id="UP001595908"/>
    </source>
</evidence>
<proteinExistence type="predicted"/>
<dbReference type="SUPFAM" id="SSF52540">
    <property type="entry name" value="P-loop containing nucleoside triphosphate hydrolases"/>
    <property type="match status" value="1"/>
</dbReference>
<keyword evidence="2" id="KW-1185">Reference proteome</keyword>
<dbReference type="Proteomes" id="UP001595908">
    <property type="component" value="Unassembled WGS sequence"/>
</dbReference>
<organism evidence="1 2">
    <name type="scientific">Streptomyces atroolivaceus</name>
    <dbReference type="NCBI Taxonomy" id="66869"/>
    <lineage>
        <taxon>Bacteria</taxon>
        <taxon>Bacillati</taxon>
        <taxon>Actinomycetota</taxon>
        <taxon>Actinomycetes</taxon>
        <taxon>Kitasatosporales</taxon>
        <taxon>Streptomycetaceae</taxon>
        <taxon>Streptomyces</taxon>
    </lineage>
</organism>
<evidence type="ECO:0000313" key="1">
    <source>
        <dbReference type="EMBL" id="MFC4983359.1"/>
    </source>
</evidence>
<dbReference type="InterPro" id="IPR027417">
    <property type="entry name" value="P-loop_NTPase"/>
</dbReference>
<protein>
    <submittedName>
        <fullName evidence="1">DUF3732 domain-containing protein</fullName>
    </submittedName>
</protein>
<dbReference type="InterPro" id="IPR022205">
    <property type="entry name" value="DUF3732"/>
</dbReference>
<name>A0ABV9VKJ4_STRAZ</name>
<gene>
    <name evidence="1" type="ORF">ACFPL4_34355</name>
</gene>
<sequence length="645" mass="71688">MQLLALILYNADGGRRVVPFRPGALNIVTGQSATGKSTLLDIFEYCTGRNTVTFPIGPMTDTVSWYAALFQLDTTRAFVARPAPGPGKKTTERVMLRFGPDLEPPPHTALAANTDRRALRQRLGRFIGIKENHSTTPGGRGSTFTDAHLGHATLLCLQGQSEIADKNHLFHRQSDRYVAAALKQTLPYFIGASPHDQARKHAQLNAARSRLKQAETDFHRAQDPNDTNHITLATLWHEAHALNLVQEPAPPDDHVQAIQVLQDAVLSPTIGLPRAHEEDQRRLDLERTCAVLREQLRALAADRRLLLAETAAADDYAESAHIPRGRLASLDLIPAPQDHDAGTCVLCGSVLSEPDPTITTLRNSLEGLQQQLNGIDAIRPARRAALEALHQQTTRLRSQLHATQHALQALAQTDQSSGHLPLADRISFARGRIHGTLTTLQRTMGAGLERLSQARDTARSAVEALEAELDPDTAGEQLLDRLVPVNQDITLWAHQLRLEHAHQGVHLNPNRLTIEFATHTGSLPLSRLGSGRNWVGYHILAHLALHRYFVRQRRPVPRILFLDQPSQVWFPPTAHDGDDHIEEDSLAAERLFKLIHEVVEELAPDLQVVICDHVDFPAPWFQEAVVHRWRHSEKLVPARWVSRLG</sequence>
<reference evidence="2" key="1">
    <citation type="journal article" date="2019" name="Int. J. Syst. Evol. Microbiol.">
        <title>The Global Catalogue of Microorganisms (GCM) 10K type strain sequencing project: providing services to taxonomists for standard genome sequencing and annotation.</title>
        <authorList>
            <consortium name="The Broad Institute Genomics Platform"/>
            <consortium name="The Broad Institute Genome Sequencing Center for Infectious Disease"/>
            <person name="Wu L."/>
            <person name="Ma J."/>
        </authorList>
    </citation>
    <scope>NUCLEOTIDE SEQUENCE [LARGE SCALE GENOMIC DNA]</scope>
    <source>
        <strain evidence="2">ICMP 257</strain>
    </source>
</reference>
<accession>A0ABV9VKJ4</accession>
<comment type="caution">
    <text evidence="1">The sequence shown here is derived from an EMBL/GenBank/DDBJ whole genome shotgun (WGS) entry which is preliminary data.</text>
</comment>
<dbReference type="Pfam" id="PF12532">
    <property type="entry name" value="DUF3732"/>
    <property type="match status" value="1"/>
</dbReference>
<dbReference type="GeneID" id="31237413"/>